<dbReference type="Gene3D" id="3.10.450.50">
    <property type="match status" value="1"/>
</dbReference>
<proteinExistence type="predicted"/>
<dbReference type="InterPro" id="IPR037401">
    <property type="entry name" value="SnoaL-like"/>
</dbReference>
<sequence length="120" mass="13630">MPTRARLDEFIAAVVSGDHAGAIERFYTEDASMQENEAPPRIGRDVLVAHERAVLERVKSVTSTCVTSIVEGDRVAIHWVFEFVFQSGKTGRFDEVALQEWRGDKVWRERFFYDPSKPAG</sequence>
<accession>A0A0R3KX35</accession>
<dbReference type="InterPro" id="IPR032710">
    <property type="entry name" value="NTF2-like_dom_sf"/>
</dbReference>
<feature type="domain" description="SnoaL-like" evidence="1">
    <location>
        <begin position="8"/>
        <end position="108"/>
    </location>
</feature>
<dbReference type="EMBL" id="LLXZ01000191">
    <property type="protein sequence ID" value="KRQ97391.1"/>
    <property type="molecule type" value="Genomic_DNA"/>
</dbReference>
<dbReference type="OrthoDB" id="9803684at2"/>
<comment type="caution">
    <text evidence="2">The sequence shown here is derived from an EMBL/GenBank/DDBJ whole genome shotgun (WGS) entry which is preliminary data.</text>
</comment>
<reference evidence="2 3" key="1">
    <citation type="submission" date="2014-03" db="EMBL/GenBank/DDBJ databases">
        <title>Bradyrhizobium valentinum sp. nov., isolated from effective nodules of Lupinus mariae-josephae, a lupine endemic of basic-lime soils in Eastern Spain.</title>
        <authorList>
            <person name="Duran D."/>
            <person name="Rey L."/>
            <person name="Navarro A."/>
            <person name="Busquets A."/>
            <person name="Imperial J."/>
            <person name="Ruiz-Argueso T."/>
        </authorList>
    </citation>
    <scope>NUCLEOTIDE SEQUENCE [LARGE SCALE GENOMIC DNA]</scope>
    <source>
        <strain evidence="2 3">PAC68</strain>
    </source>
</reference>
<dbReference type="AlphaFoldDB" id="A0A0R3KX35"/>
<protein>
    <submittedName>
        <fullName evidence="2">Polyketide cyclase</fullName>
    </submittedName>
</protein>
<dbReference type="Pfam" id="PF12680">
    <property type="entry name" value="SnoaL_2"/>
    <property type="match status" value="1"/>
</dbReference>
<name>A0A0R3KX35_9BRAD</name>
<gene>
    <name evidence="2" type="ORF">CQ12_01495</name>
</gene>
<dbReference type="PANTHER" id="PTHR34003:SF2">
    <property type="entry name" value="SNOAL-LIKE DOMAIN-CONTAINING PROTEIN"/>
    <property type="match status" value="1"/>
</dbReference>
<keyword evidence="3" id="KW-1185">Reference proteome</keyword>
<evidence type="ECO:0000313" key="3">
    <source>
        <dbReference type="Proteomes" id="UP000050863"/>
    </source>
</evidence>
<dbReference type="Proteomes" id="UP000050863">
    <property type="component" value="Unassembled WGS sequence"/>
</dbReference>
<evidence type="ECO:0000259" key="1">
    <source>
        <dbReference type="Pfam" id="PF12680"/>
    </source>
</evidence>
<dbReference type="RefSeq" id="WP_057839369.1">
    <property type="nucleotide sequence ID" value="NZ_LLXZ01000191.1"/>
</dbReference>
<evidence type="ECO:0000313" key="2">
    <source>
        <dbReference type="EMBL" id="KRQ97391.1"/>
    </source>
</evidence>
<dbReference type="SUPFAM" id="SSF54427">
    <property type="entry name" value="NTF2-like"/>
    <property type="match status" value="1"/>
</dbReference>
<dbReference type="STRING" id="280332.CQ12_01495"/>
<dbReference type="PANTHER" id="PTHR34003">
    <property type="entry name" value="BLL2395 PROTEIN"/>
    <property type="match status" value="1"/>
</dbReference>
<organism evidence="2 3">
    <name type="scientific">Bradyrhizobium jicamae</name>
    <dbReference type="NCBI Taxonomy" id="280332"/>
    <lineage>
        <taxon>Bacteria</taxon>
        <taxon>Pseudomonadati</taxon>
        <taxon>Pseudomonadota</taxon>
        <taxon>Alphaproteobacteria</taxon>
        <taxon>Hyphomicrobiales</taxon>
        <taxon>Nitrobacteraceae</taxon>
        <taxon>Bradyrhizobium</taxon>
    </lineage>
</organism>